<accession>W2GNW9</accession>
<sequence>FLEFVSWAGKSEDKCIHSIYRDPTKWIKLQAITFDTVPRPSLVRIWPEDFGTQS</sequence>
<feature type="non-terminal residue" evidence="1">
    <location>
        <position position="1"/>
    </location>
</feature>
<reference evidence="1" key="1">
    <citation type="submission" date="2013-11" db="EMBL/GenBank/DDBJ databases">
        <title>The Genome Sequence of Phytophthora parasitica CJ02B3.</title>
        <authorList>
            <consortium name="The Broad Institute Genomics Platform"/>
            <person name="Russ C."/>
            <person name="Tyler B."/>
            <person name="Panabieres F."/>
            <person name="Shan W."/>
            <person name="Tripathy S."/>
            <person name="Grunwald N."/>
            <person name="Machado M."/>
            <person name="Johnson C.S."/>
            <person name="Arredondo F."/>
            <person name="Hong C."/>
            <person name="Coffey M."/>
            <person name="Young S.K."/>
            <person name="Zeng Q."/>
            <person name="Gargeya S."/>
            <person name="Fitzgerald M."/>
            <person name="Abouelleil A."/>
            <person name="Alvarado L."/>
            <person name="Chapman S.B."/>
            <person name="Gainer-Dewar J."/>
            <person name="Goldberg J."/>
            <person name="Griggs A."/>
            <person name="Gujja S."/>
            <person name="Hansen M."/>
            <person name="Howarth C."/>
            <person name="Imamovic A."/>
            <person name="Ireland A."/>
            <person name="Larimer J."/>
            <person name="McCowan C."/>
            <person name="Murphy C."/>
            <person name="Pearson M."/>
            <person name="Poon T.W."/>
            <person name="Priest M."/>
            <person name="Roberts A."/>
            <person name="Saif S."/>
            <person name="Shea T."/>
            <person name="Sykes S."/>
            <person name="Wortman J."/>
            <person name="Nusbaum C."/>
            <person name="Birren B."/>
        </authorList>
    </citation>
    <scope>NUCLEOTIDE SEQUENCE [LARGE SCALE GENOMIC DNA]</scope>
    <source>
        <strain evidence="1">CJ02B3</strain>
    </source>
</reference>
<name>W2GNW9_PHYNI</name>
<protein>
    <submittedName>
        <fullName evidence="1">Uncharacterized protein</fullName>
    </submittedName>
</protein>
<gene>
    <name evidence="1" type="ORF">L915_10376</name>
</gene>
<evidence type="ECO:0000313" key="1">
    <source>
        <dbReference type="EMBL" id="ETK84687.1"/>
    </source>
</evidence>
<organism evidence="1">
    <name type="scientific">Phytophthora nicotianae</name>
    <name type="common">Potato buckeye rot agent</name>
    <name type="synonym">Phytophthora parasitica</name>
    <dbReference type="NCBI Taxonomy" id="4792"/>
    <lineage>
        <taxon>Eukaryota</taxon>
        <taxon>Sar</taxon>
        <taxon>Stramenopiles</taxon>
        <taxon>Oomycota</taxon>
        <taxon>Peronosporomycetes</taxon>
        <taxon>Peronosporales</taxon>
        <taxon>Peronosporaceae</taxon>
        <taxon>Phytophthora</taxon>
    </lineage>
</organism>
<dbReference type="Proteomes" id="UP000053236">
    <property type="component" value="Unassembled WGS sequence"/>
</dbReference>
<proteinExistence type="predicted"/>
<dbReference type="EMBL" id="KI686736">
    <property type="protein sequence ID" value="ETK84687.1"/>
    <property type="molecule type" value="Genomic_DNA"/>
</dbReference>
<dbReference type="AlphaFoldDB" id="W2GNW9"/>